<gene>
    <name evidence="2" type="ORF">TRN7648_00301</name>
</gene>
<dbReference type="PANTHER" id="PTHR10992:SF872">
    <property type="entry name" value="METHYLESTERASE 11, CHLOROPLASTIC-RELATED"/>
    <property type="match status" value="1"/>
</dbReference>
<dbReference type="PANTHER" id="PTHR10992">
    <property type="entry name" value="METHYLESTERASE FAMILY MEMBER"/>
    <property type="match status" value="1"/>
</dbReference>
<dbReference type="AlphaFoldDB" id="A0A0P1G0K7"/>
<dbReference type="Gene3D" id="3.40.50.1820">
    <property type="entry name" value="alpha/beta hydrolase"/>
    <property type="match status" value="1"/>
</dbReference>
<dbReference type="InterPro" id="IPR029058">
    <property type="entry name" value="AB_hydrolase_fold"/>
</dbReference>
<evidence type="ECO:0000313" key="3">
    <source>
        <dbReference type="Proteomes" id="UP000054935"/>
    </source>
</evidence>
<dbReference type="EMBL" id="CYSE01000001">
    <property type="protein sequence ID" value="CUH75166.1"/>
    <property type="molecule type" value="Genomic_DNA"/>
</dbReference>
<evidence type="ECO:0000313" key="2">
    <source>
        <dbReference type="EMBL" id="CUH75166.1"/>
    </source>
</evidence>
<keyword evidence="3" id="KW-1185">Reference proteome</keyword>
<name>A0A0P1G0K7_9RHOB</name>
<evidence type="ECO:0000259" key="1">
    <source>
        <dbReference type="Pfam" id="PF12697"/>
    </source>
</evidence>
<dbReference type="GO" id="GO:0080030">
    <property type="term" value="F:methyl indole-3-acetate esterase activity"/>
    <property type="evidence" value="ECO:0007669"/>
    <property type="project" value="TreeGrafter"/>
</dbReference>
<organism evidence="2 3">
    <name type="scientific">Tropicibacter naphthalenivorans</name>
    <dbReference type="NCBI Taxonomy" id="441103"/>
    <lineage>
        <taxon>Bacteria</taxon>
        <taxon>Pseudomonadati</taxon>
        <taxon>Pseudomonadota</taxon>
        <taxon>Alphaproteobacteria</taxon>
        <taxon>Rhodobacterales</taxon>
        <taxon>Roseobacteraceae</taxon>
        <taxon>Tropicibacter</taxon>
    </lineage>
</organism>
<protein>
    <submittedName>
        <fullName evidence="2">Acetoin dehydrogenase E2 subunit dihydrolipoyllysine-residue acetyltransferase</fullName>
    </submittedName>
</protein>
<dbReference type="InterPro" id="IPR045889">
    <property type="entry name" value="MES/HNL"/>
</dbReference>
<dbReference type="GO" id="GO:0080031">
    <property type="term" value="F:methyl salicylate esterase activity"/>
    <property type="evidence" value="ECO:0007669"/>
    <property type="project" value="TreeGrafter"/>
</dbReference>
<feature type="domain" description="AB hydrolase-1" evidence="1">
    <location>
        <begin position="4"/>
        <end position="226"/>
    </location>
</feature>
<dbReference type="Proteomes" id="UP000054935">
    <property type="component" value="Unassembled WGS sequence"/>
</dbReference>
<dbReference type="SUPFAM" id="SSF53474">
    <property type="entry name" value="alpha/beta-Hydrolases"/>
    <property type="match status" value="1"/>
</dbReference>
<dbReference type="GO" id="GO:0016740">
    <property type="term" value="F:transferase activity"/>
    <property type="evidence" value="ECO:0007669"/>
    <property type="project" value="UniProtKB-KW"/>
</dbReference>
<dbReference type="GO" id="GO:0009696">
    <property type="term" value="P:salicylic acid metabolic process"/>
    <property type="evidence" value="ECO:0007669"/>
    <property type="project" value="TreeGrafter"/>
</dbReference>
<keyword evidence="2" id="KW-0808">Transferase</keyword>
<dbReference type="RefSeq" id="WP_058245867.1">
    <property type="nucleotide sequence ID" value="NZ_CYSE01000001.1"/>
</dbReference>
<proteinExistence type="predicted"/>
<reference evidence="2 3" key="1">
    <citation type="submission" date="2015-09" db="EMBL/GenBank/DDBJ databases">
        <authorList>
            <consortium name="Swine Surveillance"/>
        </authorList>
    </citation>
    <scope>NUCLEOTIDE SEQUENCE [LARGE SCALE GENOMIC DNA]</scope>
    <source>
        <strain evidence="2 3">CECT 7648</strain>
    </source>
</reference>
<dbReference type="OrthoDB" id="9814966at2"/>
<dbReference type="STRING" id="441103.TRN7648_00301"/>
<dbReference type="GO" id="GO:0080032">
    <property type="term" value="F:methyl jasmonate esterase activity"/>
    <property type="evidence" value="ECO:0007669"/>
    <property type="project" value="TreeGrafter"/>
</dbReference>
<dbReference type="GO" id="GO:0009694">
    <property type="term" value="P:jasmonic acid metabolic process"/>
    <property type="evidence" value="ECO:0007669"/>
    <property type="project" value="TreeGrafter"/>
</dbReference>
<sequence length="234" mass="25562">MARILLVHGAAHGAWCWRDTIPALAALGHEVRAIDLPSHGQDQTPVEDVTLDLYAQAILDALDAPTVLVGHSMGGYPITRAAEIDNSNITHLAYLCAYTPWPDLTLSQMRHQAPSQPLLPAIRRDGPVFTFDPDMAPDLFYHDCTPEQVAFALANVCPQAVAPSETTVALTAASQDLPRGYIVCAQDGAIPPNFQRTMAERFDPDHVYELQTSHSPFFSAPQELAQIIDRISKT</sequence>
<accession>A0A0P1G0K7</accession>
<dbReference type="InterPro" id="IPR000073">
    <property type="entry name" value="AB_hydrolase_1"/>
</dbReference>
<dbReference type="Pfam" id="PF12697">
    <property type="entry name" value="Abhydrolase_6"/>
    <property type="match status" value="1"/>
</dbReference>